<name>A0A1I7ZE25_9BILA</name>
<evidence type="ECO:0000313" key="2">
    <source>
        <dbReference type="WBParaSite" id="L893_g2525.t1"/>
    </source>
</evidence>
<dbReference type="AlphaFoldDB" id="A0A1I7ZE25"/>
<organism evidence="1 2">
    <name type="scientific">Steinernema glaseri</name>
    <dbReference type="NCBI Taxonomy" id="37863"/>
    <lineage>
        <taxon>Eukaryota</taxon>
        <taxon>Metazoa</taxon>
        <taxon>Ecdysozoa</taxon>
        <taxon>Nematoda</taxon>
        <taxon>Chromadorea</taxon>
        <taxon>Rhabditida</taxon>
        <taxon>Tylenchina</taxon>
        <taxon>Panagrolaimomorpha</taxon>
        <taxon>Strongyloidoidea</taxon>
        <taxon>Steinernematidae</taxon>
        <taxon>Steinernema</taxon>
    </lineage>
</organism>
<keyword evidence="1" id="KW-1185">Reference proteome</keyword>
<sequence length="241" mass="27536">MDSVPYAFVDSVVELFDGKNTLFPLALEVVHPLWKTVVDLHYRNRYYNVYLSMNEKGVRLMSKNWNRRSYDDLEPIRKNRRYARILQINDSAIWGSDHWKHAKRRGADEAIKMLKTVAPQCESSSLLDSLDSGFPDSHKFLSDALSNSASFASMELSYHGQASLDLLENQIRNSPFLELVALLGEDWPEAVLPLITAFCLKGRPGHPAIMTLRDAKIVDNSCIQNLFHLWKAKGNLHFCLL</sequence>
<evidence type="ECO:0000313" key="1">
    <source>
        <dbReference type="Proteomes" id="UP000095287"/>
    </source>
</evidence>
<dbReference type="WBParaSite" id="L893_g2525.t1">
    <property type="protein sequence ID" value="L893_g2525.t1"/>
    <property type="gene ID" value="L893_g2525"/>
</dbReference>
<accession>A0A1I7ZE25</accession>
<protein>
    <submittedName>
        <fullName evidence="2">Uncharacterized protein</fullName>
    </submittedName>
</protein>
<dbReference type="Proteomes" id="UP000095287">
    <property type="component" value="Unplaced"/>
</dbReference>
<reference evidence="2" key="1">
    <citation type="submission" date="2016-11" db="UniProtKB">
        <authorList>
            <consortium name="WormBaseParasite"/>
        </authorList>
    </citation>
    <scope>IDENTIFICATION</scope>
</reference>
<proteinExistence type="predicted"/>